<name>A0A486XMT0_9GAMM</name>
<dbReference type="InterPro" id="IPR020806">
    <property type="entry name" value="PKS_PP-bd"/>
</dbReference>
<evidence type="ECO:0000313" key="11">
    <source>
        <dbReference type="EMBL" id="VHO03409.1"/>
    </source>
</evidence>
<keyword evidence="5" id="KW-0436">Ligase</keyword>
<dbReference type="Gene3D" id="3.30.559.30">
    <property type="entry name" value="Nonribosomal peptide synthetase, condensation domain"/>
    <property type="match status" value="1"/>
</dbReference>
<keyword evidence="6" id="KW-0276">Fatty acid metabolism</keyword>
<evidence type="ECO:0000256" key="8">
    <source>
        <dbReference type="SAM" id="MobiDB-lite"/>
    </source>
</evidence>
<comment type="cofactor">
    <cofactor evidence="1">
        <name>pantetheine 4'-phosphate</name>
        <dbReference type="ChEBI" id="CHEBI:47942"/>
    </cofactor>
</comment>
<dbReference type="InterPro" id="IPR025110">
    <property type="entry name" value="AMP-bd_C"/>
</dbReference>
<dbReference type="CDD" id="cd19531">
    <property type="entry name" value="LCL_NRPS-like"/>
    <property type="match status" value="1"/>
</dbReference>
<keyword evidence="11" id="KW-0012">Acyltransferase</keyword>
<dbReference type="InterPro" id="IPR042099">
    <property type="entry name" value="ANL_N_sf"/>
</dbReference>
<dbReference type="SUPFAM" id="SSF47336">
    <property type="entry name" value="ACP-like"/>
    <property type="match status" value="1"/>
</dbReference>
<dbReference type="GO" id="GO:0031177">
    <property type="term" value="F:phosphopantetheine binding"/>
    <property type="evidence" value="ECO:0007669"/>
    <property type="project" value="InterPro"/>
</dbReference>
<keyword evidence="9" id="KW-1133">Transmembrane helix</keyword>
<dbReference type="PROSITE" id="PS00012">
    <property type="entry name" value="PHOSPHOPANTETHEINE"/>
    <property type="match status" value="1"/>
</dbReference>
<dbReference type="EMBL" id="CAAJGR010000082">
    <property type="protein sequence ID" value="VHO03409.1"/>
    <property type="molecule type" value="Genomic_DNA"/>
</dbReference>
<keyword evidence="7" id="KW-0443">Lipid metabolism</keyword>
<feature type="region of interest" description="Disordered" evidence="8">
    <location>
        <begin position="1128"/>
        <end position="1156"/>
    </location>
</feature>
<dbReference type="InterPro" id="IPR023213">
    <property type="entry name" value="CAT-like_dom_sf"/>
</dbReference>
<proteinExistence type="inferred from homology"/>
<dbReference type="InterPro" id="IPR036736">
    <property type="entry name" value="ACP-like_sf"/>
</dbReference>
<evidence type="ECO:0000256" key="6">
    <source>
        <dbReference type="ARBA" id="ARBA00022832"/>
    </source>
</evidence>
<dbReference type="InterPro" id="IPR045851">
    <property type="entry name" value="AMP-bd_C_sf"/>
</dbReference>
<dbReference type="SUPFAM" id="SSF52777">
    <property type="entry name" value="CoA-dependent acyltransferases"/>
    <property type="match status" value="2"/>
</dbReference>
<dbReference type="SUPFAM" id="SSF56801">
    <property type="entry name" value="Acetyl-CoA synthetase-like"/>
    <property type="match status" value="1"/>
</dbReference>
<dbReference type="SMART" id="SM00823">
    <property type="entry name" value="PKS_PP"/>
    <property type="match status" value="1"/>
</dbReference>
<dbReference type="Pfam" id="PF23024">
    <property type="entry name" value="AMP-dom_DIP2-like"/>
    <property type="match status" value="1"/>
</dbReference>
<dbReference type="GO" id="GO:0070566">
    <property type="term" value="F:adenylyltransferase activity"/>
    <property type="evidence" value="ECO:0007669"/>
    <property type="project" value="TreeGrafter"/>
</dbReference>
<dbReference type="InterPro" id="IPR006162">
    <property type="entry name" value="Ppantetheine_attach_site"/>
</dbReference>
<organism evidence="11">
    <name type="scientific">Rheinheimera sp. BAL341</name>
    <dbReference type="NCBI Taxonomy" id="1708203"/>
    <lineage>
        <taxon>Bacteria</taxon>
        <taxon>Pseudomonadati</taxon>
        <taxon>Pseudomonadota</taxon>
        <taxon>Gammaproteobacteria</taxon>
        <taxon>Chromatiales</taxon>
        <taxon>Chromatiaceae</taxon>
        <taxon>Rheinheimera</taxon>
    </lineage>
</organism>
<evidence type="ECO:0000259" key="10">
    <source>
        <dbReference type="PROSITE" id="PS50075"/>
    </source>
</evidence>
<comment type="similarity">
    <text evidence="2">Belongs to the ATP-dependent AMP-binding enzyme family.</text>
</comment>
<dbReference type="EC" id="2.3.1.39" evidence="11"/>
<dbReference type="InterPro" id="IPR000873">
    <property type="entry name" value="AMP-dep_synth/lig_dom"/>
</dbReference>
<dbReference type="PANTHER" id="PTHR22754:SF32">
    <property type="entry name" value="DISCO-INTERACTING PROTEIN 2"/>
    <property type="match status" value="1"/>
</dbReference>
<feature type="compositionally biased region" description="Basic and acidic residues" evidence="8">
    <location>
        <begin position="1128"/>
        <end position="1146"/>
    </location>
</feature>
<dbReference type="CDD" id="cd05931">
    <property type="entry name" value="FAAL"/>
    <property type="match status" value="1"/>
</dbReference>
<keyword evidence="11" id="KW-0808">Transferase</keyword>
<dbReference type="InterPro" id="IPR009081">
    <property type="entry name" value="PP-bd_ACP"/>
</dbReference>
<gene>
    <name evidence="11" type="ORF">BAL341_1411</name>
</gene>
<keyword evidence="4" id="KW-0597">Phosphoprotein</keyword>
<dbReference type="PROSITE" id="PS50075">
    <property type="entry name" value="CARRIER"/>
    <property type="match status" value="1"/>
</dbReference>
<dbReference type="GO" id="GO:0006633">
    <property type="term" value="P:fatty acid biosynthetic process"/>
    <property type="evidence" value="ECO:0007669"/>
    <property type="project" value="TreeGrafter"/>
</dbReference>
<dbReference type="AlphaFoldDB" id="A0A486XMT0"/>
<protein>
    <submittedName>
        <fullName evidence="11">Malonyl CoA-acyl carrier protein transacylase</fullName>
        <ecNumber evidence="11">2.3.1.39</ecNumber>
    </submittedName>
</protein>
<keyword evidence="9" id="KW-0812">Transmembrane</keyword>
<dbReference type="GO" id="GO:0005886">
    <property type="term" value="C:plasma membrane"/>
    <property type="evidence" value="ECO:0007669"/>
    <property type="project" value="TreeGrafter"/>
</dbReference>
<feature type="domain" description="Carrier" evidence="10">
    <location>
        <begin position="595"/>
        <end position="672"/>
    </location>
</feature>
<dbReference type="Gene3D" id="3.30.559.10">
    <property type="entry name" value="Chloramphenicol acetyltransferase-like domain"/>
    <property type="match status" value="1"/>
</dbReference>
<dbReference type="InterPro" id="IPR040097">
    <property type="entry name" value="FAAL/FAAC"/>
</dbReference>
<dbReference type="Gene3D" id="3.30.300.30">
    <property type="match status" value="1"/>
</dbReference>
<evidence type="ECO:0000256" key="1">
    <source>
        <dbReference type="ARBA" id="ARBA00001957"/>
    </source>
</evidence>
<dbReference type="Gene3D" id="1.10.1200.10">
    <property type="entry name" value="ACP-like"/>
    <property type="match status" value="1"/>
</dbReference>
<reference evidence="11" key="1">
    <citation type="submission" date="2019-04" db="EMBL/GenBank/DDBJ databases">
        <authorList>
            <person name="Brambilla D."/>
        </authorList>
    </citation>
    <scope>NUCLEOTIDE SEQUENCE</scope>
    <source>
        <strain evidence="11">BAL1</strain>
    </source>
</reference>
<evidence type="ECO:0000256" key="5">
    <source>
        <dbReference type="ARBA" id="ARBA00022598"/>
    </source>
</evidence>
<evidence type="ECO:0000256" key="2">
    <source>
        <dbReference type="ARBA" id="ARBA00006432"/>
    </source>
</evidence>
<dbReference type="Pfam" id="PF00550">
    <property type="entry name" value="PP-binding"/>
    <property type="match status" value="1"/>
</dbReference>
<dbReference type="PANTHER" id="PTHR22754">
    <property type="entry name" value="DISCO-INTERACTING PROTEIN 2 DIP2 -RELATED"/>
    <property type="match status" value="1"/>
</dbReference>
<dbReference type="InterPro" id="IPR020845">
    <property type="entry name" value="AMP-binding_CS"/>
</dbReference>
<evidence type="ECO:0000256" key="4">
    <source>
        <dbReference type="ARBA" id="ARBA00022553"/>
    </source>
</evidence>
<sequence>MDSAENWVDLLNEQAKHRGEKIAYRFLIDGEKQFTSISYNELRNQAKQVAAELQKSHPKGTRALLLYPSGIDFLIAFFGCLFAGVIAVPAYPPRRNKSNPRIAGIIEDCECEVLLTCQESLELIEQAATQLKTLASLSKIITDALPEGNSSLWEYPDIHRDTIAFLQYTSGSTSTPKGVMISHDNLLFNQQMMQHSFRVSSETTYVSWCPLYHDMGLIGNVLQSVYLGATCVFMAPMSFLEKPVRWLQAISDYKGNAAGAPNFAYELCVEKITEQDKEHLDLSHWHFAANGAEPVRQDTLAKFAEYFADCGFSYDAMSPCYGLAEATLFIAGGDAKNPPVTAYFCRESLAKGIGKEIPKGNQAVAIVGYDCLQEGQEVVIADPKTYMMCKGDEVGEIWASGRHISRGYWKKPDATNTTFGAQLPGGESSFLRTGDLGFIKDHCLFITGRHKDLLVIRGKNYYPQDLEHVAEQVSAALAPGASAVFTLSNDDSNIVIALELKRRHLKDDTAEISRQIRRAIFQMFGLKIETILYLKPAKIPKTSSGKIQRQLCKQLYLNNELDVIIANHGERQILHDGNQDTALATNVLFSQAENERYKTLLEFLMLHVGRILNCRIGSEEANIPFVELGIDSINALELTGILKELLAVEVSVIDLLDGESIVSIVDKIVTKLVFGSHDSLSLMSEEKSDGEQQAPMLSDAQKRIWFVEKLSFEGSAYTLPVAMEYEGKLSLNDLEDSVNLIIQRHQGLRSNFYVENGEPRVRIAESVRLNIESITLSETLSSQEVALQSQLIEATQRPFNLETDLLVRLTHFSTGTEKGVLLFNFHHIVADGWSLGVFLSELIELYPLNPQVRIDHLPLLDIQKNRYLGSNSEQQRKEKEKSSLEYWKAKILAAPVLQFKAKAYQESKPNKSEVFRFKLDSQLQQKLEEFSKQNGNTTYVSLLSFFKLLMSFEANNADVQIGTDLANRVANNRYSIGLFVNQVVLRTVLSESQDFKTFQSAVRETFFEALKHQVHFNQLVAAIQPPRIEYKNPLFQIMFVYENFPLPAPCFPGASVNFIDLPSVDAPFDISMLLYPKDDGIVGEIKYRKAIFDSQTIENMAANFEKLINAVMVNTGIGLSELKTVFEENTRRQPKASESRKAERKQLLNKIRKARR</sequence>
<dbReference type="PROSITE" id="PS00455">
    <property type="entry name" value="AMP_BINDING"/>
    <property type="match status" value="1"/>
</dbReference>
<dbReference type="GO" id="GO:0016874">
    <property type="term" value="F:ligase activity"/>
    <property type="evidence" value="ECO:0007669"/>
    <property type="project" value="UniProtKB-KW"/>
</dbReference>
<evidence type="ECO:0000256" key="9">
    <source>
        <dbReference type="SAM" id="Phobius"/>
    </source>
</evidence>
<dbReference type="Gene3D" id="3.40.50.12780">
    <property type="entry name" value="N-terminal domain of ligase-like"/>
    <property type="match status" value="1"/>
</dbReference>
<dbReference type="FunFam" id="3.40.50.12780:FF:000013">
    <property type="entry name" value="Long-chain-fatty-acid--AMP ligase FadD32"/>
    <property type="match status" value="1"/>
</dbReference>
<dbReference type="Pfam" id="PF00668">
    <property type="entry name" value="Condensation"/>
    <property type="match status" value="1"/>
</dbReference>
<evidence type="ECO:0000256" key="7">
    <source>
        <dbReference type="ARBA" id="ARBA00023098"/>
    </source>
</evidence>
<evidence type="ECO:0000256" key="3">
    <source>
        <dbReference type="ARBA" id="ARBA00022450"/>
    </source>
</evidence>
<dbReference type="Pfam" id="PF00501">
    <property type="entry name" value="AMP-binding"/>
    <property type="match status" value="1"/>
</dbReference>
<accession>A0A486XMT0</accession>
<feature type="transmembrane region" description="Helical" evidence="9">
    <location>
        <begin position="64"/>
        <end position="91"/>
    </location>
</feature>
<dbReference type="GO" id="GO:0071766">
    <property type="term" value="P:Actinobacterium-type cell wall biogenesis"/>
    <property type="evidence" value="ECO:0007669"/>
    <property type="project" value="UniProtKB-ARBA"/>
</dbReference>
<dbReference type="InterPro" id="IPR001242">
    <property type="entry name" value="Condensation_dom"/>
</dbReference>
<keyword evidence="9" id="KW-0472">Membrane</keyword>
<dbReference type="GO" id="GO:0004314">
    <property type="term" value="F:[acyl-carrier-protein] S-malonyltransferase activity"/>
    <property type="evidence" value="ECO:0007669"/>
    <property type="project" value="UniProtKB-EC"/>
</dbReference>
<keyword evidence="3" id="KW-0596">Phosphopantetheine</keyword>